<dbReference type="EMBL" id="JAFFGZ010000007">
    <property type="protein sequence ID" value="KAK4642307.1"/>
    <property type="molecule type" value="Genomic_DNA"/>
</dbReference>
<dbReference type="RefSeq" id="XP_062731283.1">
    <property type="nucleotide sequence ID" value="XM_062872876.1"/>
</dbReference>
<evidence type="ECO:0000313" key="1">
    <source>
        <dbReference type="EMBL" id="KAK4642307.1"/>
    </source>
</evidence>
<name>A0ABR0FHR1_9PEZI</name>
<dbReference type="Proteomes" id="UP001322138">
    <property type="component" value="Unassembled WGS sequence"/>
</dbReference>
<reference evidence="1 2" key="1">
    <citation type="journal article" date="2023" name="bioRxiv">
        <title>High-quality genome assemblies of four members of thePodospora anserinaspecies complex.</title>
        <authorList>
            <person name="Ament-Velasquez S.L."/>
            <person name="Vogan A.A."/>
            <person name="Wallerman O."/>
            <person name="Hartmann F."/>
            <person name="Gautier V."/>
            <person name="Silar P."/>
            <person name="Giraud T."/>
            <person name="Johannesson H."/>
        </authorList>
    </citation>
    <scope>NUCLEOTIDE SEQUENCE [LARGE SCALE GENOMIC DNA]</scope>
    <source>
        <strain evidence="1 2">CBS 112042</strain>
    </source>
</reference>
<protein>
    <submittedName>
        <fullName evidence="1">Uncharacterized protein</fullName>
    </submittedName>
</protein>
<proteinExistence type="predicted"/>
<gene>
    <name evidence="1" type="ORF">QC761_0083170</name>
</gene>
<comment type="caution">
    <text evidence="1">The sequence shown here is derived from an EMBL/GenBank/DDBJ whole genome shotgun (WGS) entry which is preliminary data.</text>
</comment>
<dbReference type="GeneID" id="87892195"/>
<evidence type="ECO:0000313" key="2">
    <source>
        <dbReference type="Proteomes" id="UP001322138"/>
    </source>
</evidence>
<sequence length="41" mass="4444">MTETGTTAQSVMEEKSVNWTSPTFAIFALSTASFTVLDTLE</sequence>
<accession>A0ABR0FHR1</accession>
<keyword evidence="2" id="KW-1185">Reference proteome</keyword>
<organism evidence="1 2">
    <name type="scientific">Podospora bellae-mahoneyi</name>
    <dbReference type="NCBI Taxonomy" id="2093777"/>
    <lineage>
        <taxon>Eukaryota</taxon>
        <taxon>Fungi</taxon>
        <taxon>Dikarya</taxon>
        <taxon>Ascomycota</taxon>
        <taxon>Pezizomycotina</taxon>
        <taxon>Sordariomycetes</taxon>
        <taxon>Sordariomycetidae</taxon>
        <taxon>Sordariales</taxon>
        <taxon>Podosporaceae</taxon>
        <taxon>Podospora</taxon>
    </lineage>
</organism>